<protein>
    <submittedName>
        <fullName evidence="1">Uncharacterized protein</fullName>
    </submittedName>
</protein>
<dbReference type="AlphaFoldDB" id="A0A8S1LW13"/>
<name>A0A8S1LW13_9CILI</name>
<sequence length="173" mass="21173">MISFSKFKRLYLQLFRILKLQILIRLLNQQKFRLSLKFDDNYKESIEPLNKALHRNFSLILTKLIFLEIFFLFHDRKTILKDFELFFKEHKSIEVKSPISFKQQKQPYLESAQFFDELLLRTLKVMKHIQQYSTYSMQVAVYYNEFQYYFNGSIKVNQEKKGTYSYFNLILLK</sequence>
<organism evidence="1 2">
    <name type="scientific">Paramecium sonneborni</name>
    <dbReference type="NCBI Taxonomy" id="65129"/>
    <lineage>
        <taxon>Eukaryota</taxon>
        <taxon>Sar</taxon>
        <taxon>Alveolata</taxon>
        <taxon>Ciliophora</taxon>
        <taxon>Intramacronucleata</taxon>
        <taxon>Oligohymenophorea</taxon>
        <taxon>Peniculida</taxon>
        <taxon>Parameciidae</taxon>
        <taxon>Paramecium</taxon>
    </lineage>
</organism>
<proteinExistence type="predicted"/>
<evidence type="ECO:0000313" key="2">
    <source>
        <dbReference type="Proteomes" id="UP000692954"/>
    </source>
</evidence>
<reference evidence="1" key="1">
    <citation type="submission" date="2021-01" db="EMBL/GenBank/DDBJ databases">
        <authorList>
            <consortium name="Genoscope - CEA"/>
            <person name="William W."/>
        </authorList>
    </citation>
    <scope>NUCLEOTIDE SEQUENCE</scope>
</reference>
<comment type="caution">
    <text evidence="1">The sequence shown here is derived from an EMBL/GenBank/DDBJ whole genome shotgun (WGS) entry which is preliminary data.</text>
</comment>
<gene>
    <name evidence="1" type="ORF">PSON_ATCC_30995.1.T0290060</name>
</gene>
<evidence type="ECO:0000313" key="1">
    <source>
        <dbReference type="EMBL" id="CAD8072230.1"/>
    </source>
</evidence>
<accession>A0A8S1LW13</accession>
<keyword evidence="2" id="KW-1185">Reference proteome</keyword>
<dbReference type="EMBL" id="CAJJDN010000029">
    <property type="protein sequence ID" value="CAD8072230.1"/>
    <property type="molecule type" value="Genomic_DNA"/>
</dbReference>
<dbReference type="Proteomes" id="UP000692954">
    <property type="component" value="Unassembled WGS sequence"/>
</dbReference>